<feature type="transmembrane region" description="Helical" evidence="6">
    <location>
        <begin position="300"/>
        <end position="333"/>
    </location>
</feature>
<dbReference type="AlphaFoldDB" id="A0A941EMD6"/>
<organism evidence="7 8">
    <name type="scientific">Actinospica durhamensis</name>
    <dbReference type="NCBI Taxonomy" id="1508375"/>
    <lineage>
        <taxon>Bacteria</taxon>
        <taxon>Bacillati</taxon>
        <taxon>Actinomycetota</taxon>
        <taxon>Actinomycetes</taxon>
        <taxon>Catenulisporales</taxon>
        <taxon>Actinospicaceae</taxon>
        <taxon>Actinospica</taxon>
    </lineage>
</organism>
<keyword evidence="5 6" id="KW-0472">Membrane</keyword>
<dbReference type="InterPro" id="IPR011701">
    <property type="entry name" value="MFS"/>
</dbReference>
<reference evidence="7" key="1">
    <citation type="submission" date="2021-04" db="EMBL/GenBank/DDBJ databases">
        <title>Genome based classification of Actinospica acidithermotolerans sp. nov., an actinobacterium isolated from an Indonesian hot spring.</title>
        <authorList>
            <person name="Kusuma A.B."/>
            <person name="Putra K.E."/>
            <person name="Nafisah S."/>
            <person name="Loh J."/>
            <person name="Nouioui I."/>
            <person name="Goodfellow M."/>
        </authorList>
    </citation>
    <scope>NUCLEOTIDE SEQUENCE</scope>
    <source>
        <strain evidence="7">CSCA 57</strain>
    </source>
</reference>
<feature type="transmembrane region" description="Helical" evidence="6">
    <location>
        <begin position="92"/>
        <end position="120"/>
    </location>
</feature>
<dbReference type="RefSeq" id="WP_212527706.1">
    <property type="nucleotide sequence ID" value="NZ_JAGSOG010000024.1"/>
</dbReference>
<evidence type="ECO:0000256" key="1">
    <source>
        <dbReference type="ARBA" id="ARBA00004651"/>
    </source>
</evidence>
<dbReference type="EMBL" id="JAGSOG010000024">
    <property type="protein sequence ID" value="MBR7833182.1"/>
    <property type="molecule type" value="Genomic_DNA"/>
</dbReference>
<dbReference type="PANTHER" id="PTHR23513:SF6">
    <property type="entry name" value="MAJOR FACILITATOR SUPERFAMILY ASSOCIATED DOMAIN-CONTAINING PROTEIN"/>
    <property type="match status" value="1"/>
</dbReference>
<accession>A0A941EMD6</accession>
<evidence type="ECO:0000256" key="5">
    <source>
        <dbReference type="ARBA" id="ARBA00023136"/>
    </source>
</evidence>
<keyword evidence="4 6" id="KW-1133">Transmembrane helix</keyword>
<dbReference type="SUPFAM" id="SSF103473">
    <property type="entry name" value="MFS general substrate transporter"/>
    <property type="match status" value="1"/>
</dbReference>
<sequence>MSRTRDGLWTQLRNPPGGTVARRMLTAQFIDRTGSGVWNSAAVLYFTVEAGLDAQRVGVMLGLAAAVGVFGSPVAGRLAAHIPARTVLIGAHLLRLCALLVILSSTSFAVLLPAVAVTLFGDRAARMLEMLFAAEVAGPDRATYQGLFRSVANAAYALGAGIAALALTVGTRDAYRVLILLDALSFVAAAVQVRRIPASVVPAAAKRASAGASGLEAPAATSPWRDRGYLRFVFLDVFMSLDDSILNVGLPLWLLTRTSAPHALVPVFLIVNTVLVVVLQMRVSAATRGPREATTAVRRYGVALLACCGTLALAPFCGPWLSSLLLIAAALLVTLAELMRSVSSWELAVSLAPSSARAAYLGVAGMSQSTQKSLGPLVLTGAVLTTGPVGWLALGTVVLGACGMQRRGCLRRLEHVERAVHVSTLPTPVDVTA</sequence>
<evidence type="ECO:0000256" key="2">
    <source>
        <dbReference type="ARBA" id="ARBA00022475"/>
    </source>
</evidence>
<feature type="transmembrane region" description="Helical" evidence="6">
    <location>
        <begin position="260"/>
        <end position="279"/>
    </location>
</feature>
<evidence type="ECO:0000256" key="6">
    <source>
        <dbReference type="SAM" id="Phobius"/>
    </source>
</evidence>
<evidence type="ECO:0000313" key="7">
    <source>
        <dbReference type="EMBL" id="MBR7833182.1"/>
    </source>
</evidence>
<dbReference type="Gene3D" id="1.20.1250.20">
    <property type="entry name" value="MFS general substrate transporter like domains"/>
    <property type="match status" value="1"/>
</dbReference>
<name>A0A941EMD6_9ACTN</name>
<dbReference type="PANTHER" id="PTHR23513">
    <property type="entry name" value="INTEGRAL MEMBRANE EFFLUX PROTEIN-RELATED"/>
    <property type="match status" value="1"/>
</dbReference>
<dbReference type="Proteomes" id="UP000675781">
    <property type="component" value="Unassembled WGS sequence"/>
</dbReference>
<keyword evidence="2" id="KW-1003">Cell membrane</keyword>
<dbReference type="GO" id="GO:0005886">
    <property type="term" value="C:plasma membrane"/>
    <property type="evidence" value="ECO:0007669"/>
    <property type="project" value="UniProtKB-SubCell"/>
</dbReference>
<feature type="transmembrane region" description="Helical" evidence="6">
    <location>
        <begin position="59"/>
        <end position="80"/>
    </location>
</feature>
<dbReference type="GO" id="GO:0022857">
    <property type="term" value="F:transmembrane transporter activity"/>
    <property type="evidence" value="ECO:0007669"/>
    <property type="project" value="InterPro"/>
</dbReference>
<proteinExistence type="predicted"/>
<keyword evidence="3 6" id="KW-0812">Transmembrane</keyword>
<dbReference type="InterPro" id="IPR036259">
    <property type="entry name" value="MFS_trans_sf"/>
</dbReference>
<evidence type="ECO:0000256" key="4">
    <source>
        <dbReference type="ARBA" id="ARBA00022989"/>
    </source>
</evidence>
<evidence type="ECO:0000256" key="3">
    <source>
        <dbReference type="ARBA" id="ARBA00022692"/>
    </source>
</evidence>
<gene>
    <name evidence="7" type="ORF">KDL01_07895</name>
</gene>
<feature type="transmembrane region" description="Helical" evidence="6">
    <location>
        <begin position="151"/>
        <end position="169"/>
    </location>
</feature>
<comment type="caution">
    <text evidence="7">The sequence shown here is derived from an EMBL/GenBank/DDBJ whole genome shotgun (WGS) entry which is preliminary data.</text>
</comment>
<comment type="subcellular location">
    <subcellularLocation>
        <location evidence="1">Cell membrane</location>
        <topology evidence="1">Multi-pass membrane protein</topology>
    </subcellularLocation>
</comment>
<evidence type="ECO:0000313" key="8">
    <source>
        <dbReference type="Proteomes" id="UP000675781"/>
    </source>
</evidence>
<keyword evidence="8" id="KW-1185">Reference proteome</keyword>
<feature type="transmembrane region" description="Helical" evidence="6">
    <location>
        <begin position="377"/>
        <end position="402"/>
    </location>
</feature>
<dbReference type="Pfam" id="PF07690">
    <property type="entry name" value="MFS_1"/>
    <property type="match status" value="1"/>
</dbReference>
<protein>
    <submittedName>
        <fullName evidence="7">MFS transporter</fullName>
    </submittedName>
</protein>